<accession>A0A6F9DQ29</accession>
<comment type="catalytic activity">
    <reaction evidence="5">
        <text>guanosine(9) in tRNA + S-adenosyl-L-methionine = N(1)-methylguanosine(9) in tRNA + S-adenosyl-L-homocysteine + H(+)</text>
        <dbReference type="Rhea" id="RHEA:43156"/>
        <dbReference type="Rhea" id="RHEA-COMP:10367"/>
        <dbReference type="Rhea" id="RHEA-COMP:10368"/>
        <dbReference type="ChEBI" id="CHEBI:15378"/>
        <dbReference type="ChEBI" id="CHEBI:57856"/>
        <dbReference type="ChEBI" id="CHEBI:59789"/>
        <dbReference type="ChEBI" id="CHEBI:73542"/>
        <dbReference type="ChEBI" id="CHEBI:74269"/>
        <dbReference type="EC" id="2.1.1.221"/>
    </reaction>
</comment>
<dbReference type="InterPro" id="IPR038459">
    <property type="entry name" value="MT_TRM10-typ_sf"/>
</dbReference>
<dbReference type="GO" id="GO:0097745">
    <property type="term" value="P:mitochondrial tRNA 5'-end processing"/>
    <property type="evidence" value="ECO:0007669"/>
    <property type="project" value="TreeGrafter"/>
</dbReference>
<evidence type="ECO:0000256" key="1">
    <source>
        <dbReference type="ARBA" id="ARBA00012797"/>
    </source>
</evidence>
<protein>
    <recommendedName>
        <fullName evidence="1">tRNA (guanine(9)-N(1))-methyltransferase</fullName>
        <ecNumber evidence="1">2.1.1.221</ecNumber>
    </recommendedName>
</protein>
<dbReference type="GO" id="GO:0005739">
    <property type="term" value="C:mitochondrion"/>
    <property type="evidence" value="ECO:0007669"/>
    <property type="project" value="TreeGrafter"/>
</dbReference>
<dbReference type="GO" id="GO:0005654">
    <property type="term" value="C:nucleoplasm"/>
    <property type="evidence" value="ECO:0007669"/>
    <property type="project" value="TreeGrafter"/>
</dbReference>
<feature type="compositionally biased region" description="Polar residues" evidence="6">
    <location>
        <begin position="228"/>
        <end position="244"/>
    </location>
</feature>
<feature type="region of interest" description="Disordered" evidence="6">
    <location>
        <begin position="224"/>
        <end position="244"/>
    </location>
</feature>
<organism evidence="8">
    <name type="scientific">Phallusia mammillata</name>
    <dbReference type="NCBI Taxonomy" id="59560"/>
    <lineage>
        <taxon>Eukaryota</taxon>
        <taxon>Metazoa</taxon>
        <taxon>Chordata</taxon>
        <taxon>Tunicata</taxon>
        <taxon>Ascidiacea</taxon>
        <taxon>Phlebobranchia</taxon>
        <taxon>Ascidiidae</taxon>
        <taxon>Phallusia</taxon>
    </lineage>
</organism>
<gene>
    <name evidence="8" type="primary">Rg9mtd1</name>
</gene>
<keyword evidence="4" id="KW-0949">S-adenosyl-L-methionine</keyword>
<dbReference type="AlphaFoldDB" id="A0A6F9DQ29"/>
<dbReference type="InterPro" id="IPR028564">
    <property type="entry name" value="MT_TRM10-typ"/>
</dbReference>
<dbReference type="EMBL" id="LR789685">
    <property type="protein sequence ID" value="CAB3265547.1"/>
    <property type="molecule type" value="mRNA"/>
</dbReference>
<evidence type="ECO:0000256" key="4">
    <source>
        <dbReference type="ARBA" id="ARBA00022691"/>
    </source>
</evidence>
<evidence type="ECO:0000313" key="8">
    <source>
        <dbReference type="EMBL" id="CAB3265547.1"/>
    </source>
</evidence>
<dbReference type="GO" id="GO:0070131">
    <property type="term" value="P:positive regulation of mitochondrial translation"/>
    <property type="evidence" value="ECO:0007669"/>
    <property type="project" value="TreeGrafter"/>
</dbReference>
<keyword evidence="3" id="KW-0808">Transferase</keyword>
<dbReference type="InterPro" id="IPR007356">
    <property type="entry name" value="tRNA_m1G_MeTrfase_euk"/>
</dbReference>
<evidence type="ECO:0000259" key="7">
    <source>
        <dbReference type="PROSITE" id="PS51675"/>
    </source>
</evidence>
<dbReference type="EC" id="2.1.1.221" evidence="1"/>
<reference evidence="8" key="1">
    <citation type="submission" date="2020-04" db="EMBL/GenBank/DDBJ databases">
        <authorList>
            <person name="Neveu A P."/>
        </authorList>
    </citation>
    <scope>NUCLEOTIDE SEQUENCE</scope>
    <source>
        <tissue evidence="8">Whole embryo</tissue>
    </source>
</reference>
<evidence type="ECO:0000256" key="6">
    <source>
        <dbReference type="SAM" id="MobiDB-lite"/>
    </source>
</evidence>
<name>A0A6F9DQ29_9ASCI</name>
<proteinExistence type="evidence at transcript level"/>
<keyword evidence="2" id="KW-0489">Methyltransferase</keyword>
<dbReference type="GO" id="GO:0032259">
    <property type="term" value="P:methylation"/>
    <property type="evidence" value="ECO:0007669"/>
    <property type="project" value="UniProtKB-KW"/>
</dbReference>
<dbReference type="Gene3D" id="3.40.1280.30">
    <property type="match status" value="1"/>
</dbReference>
<dbReference type="PANTHER" id="PTHR13563">
    <property type="entry name" value="TRNA (GUANINE-9-) METHYLTRANSFERASE"/>
    <property type="match status" value="1"/>
</dbReference>
<evidence type="ECO:0000256" key="5">
    <source>
        <dbReference type="ARBA" id="ARBA00048434"/>
    </source>
</evidence>
<evidence type="ECO:0000256" key="3">
    <source>
        <dbReference type="ARBA" id="ARBA00022679"/>
    </source>
</evidence>
<feature type="domain" description="SAM-dependent MTase TRM10-type" evidence="7">
    <location>
        <begin position="267"/>
        <end position="462"/>
    </location>
</feature>
<evidence type="ECO:0000256" key="2">
    <source>
        <dbReference type="ARBA" id="ARBA00022603"/>
    </source>
</evidence>
<dbReference type="PROSITE" id="PS51675">
    <property type="entry name" value="SAM_MT_TRM10"/>
    <property type="match status" value="1"/>
</dbReference>
<dbReference type="GO" id="GO:0052905">
    <property type="term" value="F:tRNA (guanosine(9)-N1)-methyltransferase activity"/>
    <property type="evidence" value="ECO:0007669"/>
    <property type="project" value="UniProtKB-EC"/>
</dbReference>
<dbReference type="GO" id="GO:0000049">
    <property type="term" value="F:tRNA binding"/>
    <property type="evidence" value="ECO:0007669"/>
    <property type="project" value="TreeGrafter"/>
</dbReference>
<sequence length="516" mass="59068">MLLKCLRINLTLSRYKLHLCTVHTSAAVTSKGNQGNSDDIFEFASINRRKKDDAPDVSGLDDADVLLDMAQKVLSPEELKTQQFINKITTNKPRAGIPANLVKSNNIVKFSSSSIANIFALQGEKTLSEELYNPDRFAMTYSHFKLEEVYNKSLMQELPGVQEHNRLHSKEEILKVFAQEVQLNGNIGNKFTDYILEKGANRNRQKWKSKKVLMNNKQINERVEKTVSTDSGTETDNSSPGFENSQISNLPWRILRQINTPLINKIARHNLWTAKKFGQPLIIDCRFGIKYNTRPGKAKSQVLRAYSENKVVSDPFHLVFCNVADKHPVIHYMQENVPDLDMCATITNKPYLEMDELLPREDLIYLSPDAPHVMEEFQRDKIYIVGLMVDQPEQPNLTKNLAEAEGIVQQKLPLQKYLNWGGVTGRRSLTICTIMQILFTLKRTNGDWIEALKNIPVRFHSGLTAYAENLIAHDPDTIARFKMGAHLKEHHQPPPQFVPKYKQKEMMAKYFGRFNN</sequence>
<dbReference type="PANTHER" id="PTHR13563:SF5">
    <property type="entry name" value="TRNA METHYLTRANSFERASE 10 HOMOLOG C"/>
    <property type="match status" value="1"/>
</dbReference>